<dbReference type="GO" id="GO:0005925">
    <property type="term" value="C:focal adhesion"/>
    <property type="evidence" value="ECO:0007669"/>
    <property type="project" value="UniProtKB-SubCell"/>
</dbReference>
<dbReference type="InterPro" id="IPR050369">
    <property type="entry name" value="RBOH/FRE"/>
</dbReference>
<dbReference type="SFLD" id="SFLDG01168">
    <property type="entry name" value="Ferric_reductase_subgroup_(FRE"/>
    <property type="match status" value="1"/>
</dbReference>
<keyword evidence="27" id="KW-1185">Reference proteome</keyword>
<keyword evidence="18" id="KW-0539">Nucleus</keyword>
<dbReference type="InterPro" id="IPR017938">
    <property type="entry name" value="Riboflavin_synthase-like_b-brl"/>
</dbReference>
<keyword evidence="10" id="KW-0256">Endoplasmic reticulum</keyword>
<sequence>MGGTGDGGRGAESQSREGRPDGGQQGTERSRRRPVCGRTGAQSRGVCVCVGGGHTRALRLLGWTVTSVESLSATAAEPLRGAMAVLERSWVANEGGKHLVLMLWLGANTWLFLNTFLMYSTGPQYHYLYKMLGLGLCISRASASVLNLNCSLVLLPMCRSLLTFIRGTHMVSTRKTRRLLDKSKTFHVACGVAICIFSVVHVSAHLVNVANFSTSYSDDFPALNFARYRGEDPKVIILTTIPGVTGVLLVLILLLMFMSSSYCIRMSNYEIFWYTHNLFIVFYIILMVHMVGGALKYQTNIDAHQPGCLRANQSRLEQQGEDLDPAEVEESRCREDAHFQPHDPQTWLWVSGPLCLYCVERVYRYIRSSDPVTIVTVIRHPCDVIELRMLKKNFKARPGQYIILNCPGVSSFENHPFTLTTCPTESKETFGIHLRVVGDWTERLSKLLLPPPRIGLEILPIMQPRRYPKLYVDGPFGSPSQEVFNYDVSLCVAGGIGVTPFACVLHALLDDWRGFRLQRLYFVWVCRELQSFYWFADLLCALHGKLWQENRPDYFNLKLYVSQADSLQGMSEERYRPLTSRLQVGRPKWKSLLDEIGKSNERKQVGVFCCGPKGISRTLHRLCNSAQSCGTTFEFNKESFS</sequence>
<evidence type="ECO:0000256" key="2">
    <source>
        <dbReference type="ARBA" id="ARBA00004246"/>
    </source>
</evidence>
<evidence type="ECO:0000256" key="24">
    <source>
        <dbReference type="SAM" id="Phobius"/>
    </source>
</evidence>
<dbReference type="EMBL" id="CAJRST010037777">
    <property type="protein sequence ID" value="CAG6004733.1"/>
    <property type="molecule type" value="Genomic_DNA"/>
</dbReference>
<feature type="domain" description="FAD-binding FR-type" evidence="25">
    <location>
        <begin position="367"/>
        <end position="482"/>
    </location>
</feature>
<dbReference type="SUPFAM" id="SSF52343">
    <property type="entry name" value="Ferredoxin reductase-like, C-terminal NADP-linked domain"/>
    <property type="match status" value="1"/>
</dbReference>
<dbReference type="FunFam" id="2.40.30.10:FF:000183">
    <property type="entry name" value="NADPH oxidase 4"/>
    <property type="match status" value="1"/>
</dbReference>
<evidence type="ECO:0000256" key="22">
    <source>
        <dbReference type="ARBA" id="ARBA00093404"/>
    </source>
</evidence>
<evidence type="ECO:0000256" key="18">
    <source>
        <dbReference type="ARBA" id="ARBA00023242"/>
    </source>
</evidence>
<evidence type="ECO:0000256" key="23">
    <source>
        <dbReference type="SAM" id="MobiDB-lite"/>
    </source>
</evidence>
<reference evidence="26" key="1">
    <citation type="submission" date="2021-05" db="EMBL/GenBank/DDBJ databases">
        <authorList>
            <person name="Tigano A."/>
        </authorList>
    </citation>
    <scope>NUCLEOTIDE SEQUENCE</scope>
</reference>
<feature type="transmembrane region" description="Helical" evidence="24">
    <location>
        <begin position="99"/>
        <end position="121"/>
    </location>
</feature>
<evidence type="ECO:0000256" key="19">
    <source>
        <dbReference type="ARBA" id="ARBA00048762"/>
    </source>
</evidence>
<dbReference type="GO" id="GO:0005789">
    <property type="term" value="C:endoplasmic reticulum membrane"/>
    <property type="evidence" value="ECO:0007669"/>
    <property type="project" value="UniProtKB-SubCell"/>
</dbReference>
<comment type="caution">
    <text evidence="26">The sequence shown here is derived from an EMBL/GenBank/DDBJ whole genome shotgun (WGS) entry which is preliminary data.</text>
</comment>
<organism evidence="26 27">
    <name type="scientific">Menidia menidia</name>
    <name type="common">Atlantic silverside</name>
    <dbReference type="NCBI Taxonomy" id="238744"/>
    <lineage>
        <taxon>Eukaryota</taxon>
        <taxon>Metazoa</taxon>
        <taxon>Chordata</taxon>
        <taxon>Craniata</taxon>
        <taxon>Vertebrata</taxon>
        <taxon>Euteleostomi</taxon>
        <taxon>Actinopterygii</taxon>
        <taxon>Neopterygii</taxon>
        <taxon>Teleostei</taxon>
        <taxon>Neoteleostei</taxon>
        <taxon>Acanthomorphata</taxon>
        <taxon>Ovalentaria</taxon>
        <taxon>Atherinomorphae</taxon>
        <taxon>Atheriniformes</taxon>
        <taxon>Atherinopsidae</taxon>
        <taxon>Menidiinae</taxon>
        <taxon>Menidia</taxon>
    </lineage>
</organism>
<keyword evidence="14" id="KW-0560">Oxidoreductase</keyword>
<evidence type="ECO:0000256" key="8">
    <source>
        <dbReference type="ARBA" id="ARBA00022490"/>
    </source>
</evidence>
<dbReference type="FunFam" id="3.40.50.80:FF:000015">
    <property type="entry name" value="NADPH oxidase 4"/>
    <property type="match status" value="1"/>
</dbReference>
<dbReference type="EC" id="1.6.3.1" evidence="6"/>
<dbReference type="InterPro" id="IPR039261">
    <property type="entry name" value="FNR_nucleotide-bd"/>
</dbReference>
<evidence type="ECO:0000256" key="13">
    <source>
        <dbReference type="ARBA" id="ARBA00022989"/>
    </source>
</evidence>
<comment type="function">
    <text evidence="22">NADPH oxidase that catalyzes predominantly the reduction of oxygen to H2O2. Can also catalyze to a smaller extent, the reduction of oxygen to superoxide. May function as an oxygen sensor regulating the KCNK3/TASK-1 potassium channel and HIF1A activity. May regulate insulin signaling cascade. May play a role in apoptosis, bone resorption and lipolysaccharide-mediated activation of NFKB. May produce superoxide in the nucleus and play a role in regulating gene expression upon cell stimulation. Promotes ferroptosis, reactive oxygen species production and reduced glutathione (GSH) levels by activating NLRP3 inflammasome activation and cytokine release.</text>
</comment>
<evidence type="ECO:0000256" key="15">
    <source>
        <dbReference type="ARBA" id="ARBA00023136"/>
    </source>
</evidence>
<keyword evidence="15 24" id="KW-0472">Membrane</keyword>
<dbReference type="InterPro" id="IPR000778">
    <property type="entry name" value="Cyt_b245_heavy_chain"/>
</dbReference>
<accession>A0A8S4BL82</accession>
<dbReference type="GO" id="GO:0042554">
    <property type="term" value="P:superoxide anion generation"/>
    <property type="evidence" value="ECO:0007669"/>
    <property type="project" value="TreeGrafter"/>
</dbReference>
<dbReference type="SUPFAM" id="SSF63380">
    <property type="entry name" value="Riboflavin synthase domain-like"/>
    <property type="match status" value="1"/>
</dbReference>
<dbReference type="GO" id="GO:0005634">
    <property type="term" value="C:nucleus"/>
    <property type="evidence" value="ECO:0007669"/>
    <property type="project" value="UniProtKB-SubCell"/>
</dbReference>
<evidence type="ECO:0000259" key="25">
    <source>
        <dbReference type="PROSITE" id="PS51384"/>
    </source>
</evidence>
<dbReference type="InterPro" id="IPR013112">
    <property type="entry name" value="FAD-bd_8"/>
</dbReference>
<feature type="transmembrane region" description="Helical" evidence="24">
    <location>
        <begin position="271"/>
        <end position="295"/>
    </location>
</feature>
<feature type="compositionally biased region" description="Gly residues" evidence="23">
    <location>
        <begin position="1"/>
        <end position="10"/>
    </location>
</feature>
<keyword evidence="12" id="KW-0965">Cell junction</keyword>
<keyword evidence="17" id="KW-0325">Glycoprotein</keyword>
<dbReference type="GO" id="GO:0048471">
    <property type="term" value="C:perinuclear region of cytoplasm"/>
    <property type="evidence" value="ECO:0007669"/>
    <property type="project" value="UniProtKB-ARBA"/>
</dbReference>
<dbReference type="InterPro" id="IPR013130">
    <property type="entry name" value="Fe3_Rdtase_TM_dom"/>
</dbReference>
<comment type="catalytic activity">
    <reaction evidence="19">
        <text>NADPH + O2 + H(+) = H2O2 + NADP(+)</text>
        <dbReference type="Rhea" id="RHEA:11260"/>
        <dbReference type="ChEBI" id="CHEBI:15378"/>
        <dbReference type="ChEBI" id="CHEBI:15379"/>
        <dbReference type="ChEBI" id="CHEBI:16240"/>
        <dbReference type="ChEBI" id="CHEBI:57783"/>
        <dbReference type="ChEBI" id="CHEBI:58349"/>
        <dbReference type="EC" id="1.6.3.1"/>
    </reaction>
</comment>
<keyword evidence="7" id="KW-1003">Cell membrane</keyword>
<dbReference type="InterPro" id="IPR013121">
    <property type="entry name" value="Fe_red_NAD-bd_6"/>
</dbReference>
<keyword evidence="8" id="KW-0963">Cytoplasm</keyword>
<evidence type="ECO:0000256" key="17">
    <source>
        <dbReference type="ARBA" id="ARBA00023180"/>
    </source>
</evidence>
<dbReference type="Pfam" id="PF08022">
    <property type="entry name" value="FAD_binding_8"/>
    <property type="match status" value="1"/>
</dbReference>
<evidence type="ECO:0000313" key="26">
    <source>
        <dbReference type="EMBL" id="CAG6004733.1"/>
    </source>
</evidence>
<keyword evidence="11" id="KW-0521">NADP</keyword>
<keyword evidence="16" id="KW-1015">Disulfide bond</keyword>
<dbReference type="Pfam" id="PF08030">
    <property type="entry name" value="NAD_binding_6"/>
    <property type="match status" value="1"/>
</dbReference>
<dbReference type="PRINTS" id="PR00466">
    <property type="entry name" value="GP91PHOX"/>
</dbReference>
<dbReference type="InterPro" id="IPR017927">
    <property type="entry name" value="FAD-bd_FR_type"/>
</dbReference>
<evidence type="ECO:0000256" key="4">
    <source>
        <dbReference type="ARBA" id="ARBA00004496"/>
    </source>
</evidence>
<evidence type="ECO:0000256" key="12">
    <source>
        <dbReference type="ARBA" id="ARBA00022949"/>
    </source>
</evidence>
<dbReference type="PROSITE" id="PS51384">
    <property type="entry name" value="FAD_FR"/>
    <property type="match status" value="1"/>
</dbReference>
<evidence type="ECO:0000256" key="6">
    <source>
        <dbReference type="ARBA" id="ARBA00012698"/>
    </source>
</evidence>
<dbReference type="Proteomes" id="UP000677803">
    <property type="component" value="Unassembled WGS sequence"/>
</dbReference>
<evidence type="ECO:0000256" key="16">
    <source>
        <dbReference type="ARBA" id="ARBA00023157"/>
    </source>
</evidence>
<dbReference type="Gene3D" id="2.40.30.10">
    <property type="entry name" value="Translation factors"/>
    <property type="match status" value="1"/>
</dbReference>
<proteinExistence type="predicted"/>
<dbReference type="Gene3D" id="3.40.50.80">
    <property type="entry name" value="Nucleotide-binding domain of ferredoxin-NADP reductase (FNR) module"/>
    <property type="match status" value="1"/>
</dbReference>
<dbReference type="OrthoDB" id="167398at2759"/>
<feature type="region of interest" description="Disordered" evidence="23">
    <location>
        <begin position="1"/>
        <end position="39"/>
    </location>
</feature>
<evidence type="ECO:0000313" key="27">
    <source>
        <dbReference type="Proteomes" id="UP000677803"/>
    </source>
</evidence>
<dbReference type="GO" id="GO:0016175">
    <property type="term" value="F:superoxide-generating NAD(P)H oxidase activity"/>
    <property type="evidence" value="ECO:0007669"/>
    <property type="project" value="TreeGrafter"/>
</dbReference>
<feature type="transmembrane region" description="Helical" evidence="24">
    <location>
        <begin position="186"/>
        <end position="207"/>
    </location>
</feature>
<evidence type="ECO:0000256" key="9">
    <source>
        <dbReference type="ARBA" id="ARBA00022692"/>
    </source>
</evidence>
<evidence type="ECO:0000256" key="14">
    <source>
        <dbReference type="ARBA" id="ARBA00023002"/>
    </source>
</evidence>
<dbReference type="GO" id="GO:0016174">
    <property type="term" value="F:NAD(P)H oxidase H2O2-forming activity"/>
    <property type="evidence" value="ECO:0007669"/>
    <property type="project" value="UniProtKB-EC"/>
</dbReference>
<protein>
    <recommendedName>
        <fullName evidence="21">NADPH oxidase 4</fullName>
        <ecNumber evidence="6">1.6.3.1</ecNumber>
    </recommendedName>
</protein>
<feature type="transmembrane region" description="Helical" evidence="24">
    <location>
        <begin position="141"/>
        <end position="165"/>
    </location>
</feature>
<keyword evidence="9 24" id="KW-0812">Transmembrane</keyword>
<evidence type="ECO:0000256" key="20">
    <source>
        <dbReference type="ARBA" id="ARBA00049908"/>
    </source>
</evidence>
<name>A0A8S4BL82_9TELE</name>
<evidence type="ECO:0000256" key="1">
    <source>
        <dbReference type="ARBA" id="ARBA00004123"/>
    </source>
</evidence>
<evidence type="ECO:0000256" key="10">
    <source>
        <dbReference type="ARBA" id="ARBA00022824"/>
    </source>
</evidence>
<evidence type="ECO:0000256" key="11">
    <source>
        <dbReference type="ARBA" id="ARBA00022857"/>
    </source>
</evidence>
<comment type="catalytic activity">
    <reaction evidence="20">
        <text>NADPH + 2 O2 = 2 superoxide + NADP(+) + H(+)</text>
        <dbReference type="Rhea" id="RHEA:63180"/>
        <dbReference type="ChEBI" id="CHEBI:15378"/>
        <dbReference type="ChEBI" id="CHEBI:15379"/>
        <dbReference type="ChEBI" id="CHEBI:18421"/>
        <dbReference type="ChEBI" id="CHEBI:57783"/>
        <dbReference type="ChEBI" id="CHEBI:58349"/>
    </reaction>
</comment>
<feature type="transmembrane region" description="Helical" evidence="24">
    <location>
        <begin position="235"/>
        <end position="259"/>
    </location>
</feature>
<evidence type="ECO:0000256" key="21">
    <source>
        <dbReference type="ARBA" id="ARBA00067129"/>
    </source>
</evidence>
<dbReference type="CDD" id="cd06186">
    <property type="entry name" value="NOX_Duox_like_FAD_NADP"/>
    <property type="match status" value="1"/>
</dbReference>
<dbReference type="PANTHER" id="PTHR11972:SF206">
    <property type="entry name" value="NADPH OXIDASE 4"/>
    <property type="match status" value="1"/>
</dbReference>
<evidence type="ECO:0000256" key="5">
    <source>
        <dbReference type="ARBA" id="ARBA00004651"/>
    </source>
</evidence>
<gene>
    <name evidence="26" type="ORF">MMEN_LOCUS18499</name>
</gene>
<comment type="subcellular location">
    <subcellularLocation>
        <location evidence="2">Cell junction</location>
        <location evidence="2">Focal adhesion</location>
    </subcellularLocation>
    <subcellularLocation>
        <location evidence="5">Cell membrane</location>
        <topology evidence="5">Multi-pass membrane protein</topology>
    </subcellularLocation>
    <subcellularLocation>
        <location evidence="4">Cytoplasm</location>
    </subcellularLocation>
    <subcellularLocation>
        <location evidence="3">Endoplasmic reticulum membrane</location>
        <topology evidence="3">Multi-pass membrane protein</topology>
    </subcellularLocation>
    <subcellularLocation>
        <location evidence="1">Nucleus</location>
    </subcellularLocation>
</comment>
<keyword evidence="13 24" id="KW-1133">Transmembrane helix</keyword>
<dbReference type="AlphaFoldDB" id="A0A8S4BL82"/>
<evidence type="ECO:0000256" key="3">
    <source>
        <dbReference type="ARBA" id="ARBA00004477"/>
    </source>
</evidence>
<dbReference type="GO" id="GO:0043020">
    <property type="term" value="C:NADPH oxidase complex"/>
    <property type="evidence" value="ECO:0007669"/>
    <property type="project" value="TreeGrafter"/>
</dbReference>
<dbReference type="GO" id="GO:0006952">
    <property type="term" value="P:defense response"/>
    <property type="evidence" value="ECO:0007669"/>
    <property type="project" value="TreeGrafter"/>
</dbReference>
<evidence type="ECO:0000256" key="7">
    <source>
        <dbReference type="ARBA" id="ARBA00022475"/>
    </source>
</evidence>
<dbReference type="PANTHER" id="PTHR11972">
    <property type="entry name" value="NADPH OXIDASE"/>
    <property type="match status" value="1"/>
</dbReference>
<dbReference type="Pfam" id="PF01794">
    <property type="entry name" value="Ferric_reduct"/>
    <property type="match status" value="1"/>
</dbReference>